<feature type="compositionally biased region" description="Low complexity" evidence="1">
    <location>
        <begin position="78"/>
        <end position="89"/>
    </location>
</feature>
<dbReference type="RefSeq" id="WP_367951998.1">
    <property type="nucleotide sequence ID" value="NZ_JBDPGJ010000001.1"/>
</dbReference>
<feature type="compositionally biased region" description="Basic residues" evidence="1">
    <location>
        <begin position="66"/>
        <end position="77"/>
    </location>
</feature>
<organism evidence="3 4">
    <name type="scientific">Aquibium pacificus</name>
    <dbReference type="NCBI Taxonomy" id="3153579"/>
    <lineage>
        <taxon>Bacteria</taxon>
        <taxon>Pseudomonadati</taxon>
        <taxon>Pseudomonadota</taxon>
        <taxon>Alphaproteobacteria</taxon>
        <taxon>Hyphomicrobiales</taxon>
        <taxon>Phyllobacteriaceae</taxon>
        <taxon>Aquibium</taxon>
    </lineage>
</organism>
<keyword evidence="4" id="KW-1185">Reference proteome</keyword>
<dbReference type="EMBL" id="JBDPGJ010000001">
    <property type="protein sequence ID" value="MEX0404092.1"/>
    <property type="molecule type" value="Genomic_DNA"/>
</dbReference>
<sequence>MKSSLLRKWTGFCLALAILAGAAAGLVIAGSSSQAQAQERPRTLFQLLFPNRREESRPAVREPQPRKKQRSPSKRVTPKASSPAPAAASAPPPQADVEKAEDARTLLIVGDFLAGGLAEGLEAVFENDPTVRIVDRSNGSSGFVRNDFYDWPGNIGAILDEMKPAAAVVMIGSNDRQAMNIGGSSEPVRSDRWNTEYEARATLFASAFSTRDIPLVWVGLPSFKYSKMSSDMIAFNDIHRRAAQAASGVFVDIWDGFVDENGAFVTNGPDINGQPVRLRANDGINLTQAGKRKIAFYAEKPLAHILEDGSAGASPEKEIGEMFGPPIPGTTPVIQHTTPVSLTDPELDGGDELLGLVVVPRRDNALTPAQKLVIEGLAPDPRPGRVDDFGRSGLPETVAADEDGRTSALPEDNGTGTAQAADQAARNLSAGPRSSD</sequence>
<evidence type="ECO:0000256" key="1">
    <source>
        <dbReference type="SAM" id="MobiDB-lite"/>
    </source>
</evidence>
<evidence type="ECO:0000256" key="2">
    <source>
        <dbReference type="SAM" id="SignalP"/>
    </source>
</evidence>
<feature type="compositionally biased region" description="Basic and acidic residues" evidence="1">
    <location>
        <begin position="53"/>
        <end position="65"/>
    </location>
</feature>
<dbReference type="InterPro" id="IPR036514">
    <property type="entry name" value="SGNH_hydro_sf"/>
</dbReference>
<gene>
    <name evidence="3" type="ORF">ABGN05_00290</name>
</gene>
<accession>A0ABV3SBI4</accession>
<feature type="chain" id="PRO_5045375467" evidence="2">
    <location>
        <begin position="38"/>
        <end position="436"/>
    </location>
</feature>
<dbReference type="SUPFAM" id="SSF52266">
    <property type="entry name" value="SGNH hydrolase"/>
    <property type="match status" value="1"/>
</dbReference>
<feature type="region of interest" description="Disordered" evidence="1">
    <location>
        <begin position="53"/>
        <end position="99"/>
    </location>
</feature>
<keyword evidence="2" id="KW-0732">Signal</keyword>
<evidence type="ECO:0000313" key="4">
    <source>
        <dbReference type="Proteomes" id="UP001556692"/>
    </source>
</evidence>
<dbReference type="Pfam" id="PF04311">
    <property type="entry name" value="DUF459"/>
    <property type="match status" value="1"/>
</dbReference>
<proteinExistence type="predicted"/>
<reference evidence="3 4" key="1">
    <citation type="submission" date="2024-05" db="EMBL/GenBank/DDBJ databases">
        <authorList>
            <person name="Jiang F."/>
        </authorList>
    </citation>
    <scope>NUCLEOTIDE SEQUENCE [LARGE SCALE GENOMIC DNA]</scope>
    <source>
        <strain evidence="3 4">LZ166</strain>
    </source>
</reference>
<comment type="caution">
    <text evidence="3">The sequence shown here is derived from an EMBL/GenBank/DDBJ whole genome shotgun (WGS) entry which is preliminary data.</text>
</comment>
<dbReference type="InterPro" id="IPR007407">
    <property type="entry name" value="DUF459"/>
</dbReference>
<dbReference type="Gene3D" id="3.40.50.1110">
    <property type="entry name" value="SGNH hydrolase"/>
    <property type="match status" value="1"/>
</dbReference>
<feature type="signal peptide" evidence="2">
    <location>
        <begin position="1"/>
        <end position="37"/>
    </location>
</feature>
<evidence type="ECO:0000313" key="3">
    <source>
        <dbReference type="EMBL" id="MEX0404092.1"/>
    </source>
</evidence>
<name>A0ABV3SBI4_9HYPH</name>
<protein>
    <submittedName>
        <fullName evidence="3">DUF459 domain-containing protein</fullName>
    </submittedName>
</protein>
<feature type="region of interest" description="Disordered" evidence="1">
    <location>
        <begin position="377"/>
        <end position="436"/>
    </location>
</feature>
<dbReference type="CDD" id="cd01829">
    <property type="entry name" value="SGNH_hydrolase_peri2"/>
    <property type="match status" value="1"/>
</dbReference>
<feature type="compositionally biased region" description="Low complexity" evidence="1">
    <location>
        <begin position="414"/>
        <end position="425"/>
    </location>
</feature>
<dbReference type="Proteomes" id="UP001556692">
    <property type="component" value="Unassembled WGS sequence"/>
</dbReference>